<evidence type="ECO:0000313" key="2">
    <source>
        <dbReference type="Proteomes" id="UP000823882"/>
    </source>
</evidence>
<dbReference type="Proteomes" id="UP000823882">
    <property type="component" value="Unassembled WGS sequence"/>
</dbReference>
<accession>A0A9D2P1G2</accession>
<reference evidence="1" key="2">
    <citation type="submission" date="2021-04" db="EMBL/GenBank/DDBJ databases">
        <authorList>
            <person name="Gilroy R."/>
        </authorList>
    </citation>
    <scope>NUCLEOTIDE SEQUENCE</scope>
    <source>
        <strain evidence="1">CHK186-1790</strain>
    </source>
</reference>
<name>A0A9D2P1G2_9FIRM</name>
<dbReference type="Pfam" id="PF14276">
    <property type="entry name" value="DUF4363"/>
    <property type="match status" value="1"/>
</dbReference>
<evidence type="ECO:0000313" key="1">
    <source>
        <dbReference type="EMBL" id="HJC40914.1"/>
    </source>
</evidence>
<comment type="caution">
    <text evidence="1">The sequence shown here is derived from an EMBL/GenBank/DDBJ whole genome shotgun (WGS) entry which is preliminary data.</text>
</comment>
<protein>
    <submittedName>
        <fullName evidence="1">DUF4363 family protein</fullName>
    </submittedName>
</protein>
<reference evidence="1" key="1">
    <citation type="journal article" date="2021" name="PeerJ">
        <title>Extensive microbial diversity within the chicken gut microbiome revealed by metagenomics and culture.</title>
        <authorList>
            <person name="Gilroy R."/>
            <person name="Ravi A."/>
            <person name="Getino M."/>
            <person name="Pursley I."/>
            <person name="Horton D.L."/>
            <person name="Alikhan N.F."/>
            <person name="Baker D."/>
            <person name="Gharbi K."/>
            <person name="Hall N."/>
            <person name="Watson M."/>
            <person name="Adriaenssens E.M."/>
            <person name="Foster-Nyarko E."/>
            <person name="Jarju S."/>
            <person name="Secka A."/>
            <person name="Antonio M."/>
            <person name="Oren A."/>
            <person name="Chaudhuri R.R."/>
            <person name="La Ragione R."/>
            <person name="Hildebrand F."/>
            <person name="Pallen M.J."/>
        </authorList>
    </citation>
    <scope>NUCLEOTIDE SEQUENCE</scope>
    <source>
        <strain evidence="1">CHK186-1790</strain>
    </source>
</reference>
<dbReference type="EMBL" id="DWWJ01000093">
    <property type="protein sequence ID" value="HJC40914.1"/>
    <property type="molecule type" value="Genomic_DNA"/>
</dbReference>
<sequence length="126" mass="14602">MKRLWIAAALLAAAVVLALWNSWHLKSYLTRVSDLLDHAEVLAEEGDWDGAQRLTQDAYSRWDQRSCYFYTVLRHADTDEVYTGFQEVQEYLSCQEAGEYSAANARLTAQLRLLWEMEQLTLQNLL</sequence>
<proteinExistence type="predicted"/>
<organism evidence="1 2">
    <name type="scientific">Candidatus Intestinimonas pullistercoris</name>
    <dbReference type="NCBI Taxonomy" id="2838623"/>
    <lineage>
        <taxon>Bacteria</taxon>
        <taxon>Bacillati</taxon>
        <taxon>Bacillota</taxon>
        <taxon>Clostridia</taxon>
        <taxon>Eubacteriales</taxon>
        <taxon>Intestinimonas</taxon>
    </lineage>
</organism>
<gene>
    <name evidence="1" type="ORF">H9701_05105</name>
</gene>
<dbReference type="AlphaFoldDB" id="A0A9D2P1G2"/>
<dbReference type="InterPro" id="IPR025373">
    <property type="entry name" value="DUF4363"/>
</dbReference>